<dbReference type="Proteomes" id="UP000231693">
    <property type="component" value="Unassembled WGS sequence"/>
</dbReference>
<keyword evidence="1" id="KW-1133">Transmembrane helix</keyword>
<accession>A0A2M9CPZ0</accession>
<keyword evidence="1" id="KW-0812">Transmembrane</keyword>
<reference evidence="4 5" key="1">
    <citation type="submission" date="2017-11" db="EMBL/GenBank/DDBJ databases">
        <title>Genomic Encyclopedia of Archaeal and Bacterial Type Strains, Phase II (KMG-II): From Individual Species to Whole Genera.</title>
        <authorList>
            <person name="Goeker M."/>
        </authorList>
    </citation>
    <scope>NUCLEOTIDE SEQUENCE [LARGE SCALE GENOMIC DNA]</scope>
    <source>
        <strain evidence="4 5">DSM 25478</strain>
    </source>
</reference>
<organism evidence="4 5">
    <name type="scientific">Sediminihabitans luteus</name>
    <dbReference type="NCBI Taxonomy" id="1138585"/>
    <lineage>
        <taxon>Bacteria</taxon>
        <taxon>Bacillati</taxon>
        <taxon>Actinomycetota</taxon>
        <taxon>Actinomycetes</taxon>
        <taxon>Micrococcales</taxon>
        <taxon>Cellulomonadaceae</taxon>
        <taxon>Sediminihabitans</taxon>
    </lineage>
</organism>
<evidence type="ECO:0000256" key="1">
    <source>
        <dbReference type="SAM" id="Phobius"/>
    </source>
</evidence>
<dbReference type="OrthoDB" id="2991218at2"/>
<evidence type="ECO:0000259" key="3">
    <source>
        <dbReference type="Pfam" id="PF07452"/>
    </source>
</evidence>
<dbReference type="InterPro" id="IPR010895">
    <property type="entry name" value="CHRD"/>
</dbReference>
<feature type="chain" id="PRO_5039419664" description="CHRD domain-containing protein" evidence="2">
    <location>
        <begin position="24"/>
        <end position="263"/>
    </location>
</feature>
<keyword evidence="1" id="KW-0472">Membrane</keyword>
<evidence type="ECO:0000256" key="2">
    <source>
        <dbReference type="SAM" id="SignalP"/>
    </source>
</evidence>
<keyword evidence="5" id="KW-1185">Reference proteome</keyword>
<dbReference type="RefSeq" id="WP_157802551.1">
    <property type="nucleotide sequence ID" value="NZ_BOOX01000002.1"/>
</dbReference>
<feature type="domain" description="CHRD" evidence="3">
    <location>
        <begin position="45"/>
        <end position="176"/>
    </location>
</feature>
<evidence type="ECO:0000313" key="5">
    <source>
        <dbReference type="Proteomes" id="UP000231693"/>
    </source>
</evidence>
<keyword evidence="2" id="KW-0732">Signal</keyword>
<feature type="signal peptide" evidence="2">
    <location>
        <begin position="1"/>
        <end position="23"/>
    </location>
</feature>
<dbReference type="Pfam" id="PF07452">
    <property type="entry name" value="CHRD"/>
    <property type="match status" value="1"/>
</dbReference>
<sequence length="263" mass="25881">MKARTRAALAAPALTLAAMFAVAGPAAADTGTAQGDLTPVPLNGVDGSGTAMVWVDGTTLTVQVEATGLLAGSPHAAHIHYGADARNQCPTAADDADGSGTITTSEGVPSYGTVQVSLTTSGDTSPDSALAVDRFDTAEGGKITYERGEIEVSQDLADDILAGDAAVVVHGVDYDGSGAYDGDAKSDLDPSLPAEATDPALCGIVTASQMTDMPTGGVQTGSGGTQGTENLGLLVAGGAALAVGGGLLGAGVVSRRRTHRTDA</sequence>
<name>A0A2M9CPZ0_9CELL</name>
<proteinExistence type="predicted"/>
<evidence type="ECO:0000313" key="4">
    <source>
        <dbReference type="EMBL" id="PJJ73898.1"/>
    </source>
</evidence>
<gene>
    <name evidence="4" type="ORF">CLV28_1382</name>
</gene>
<dbReference type="AlphaFoldDB" id="A0A2M9CPZ0"/>
<feature type="transmembrane region" description="Helical" evidence="1">
    <location>
        <begin position="231"/>
        <end position="253"/>
    </location>
</feature>
<comment type="caution">
    <text evidence="4">The sequence shown here is derived from an EMBL/GenBank/DDBJ whole genome shotgun (WGS) entry which is preliminary data.</text>
</comment>
<dbReference type="EMBL" id="PGFE01000002">
    <property type="protein sequence ID" value="PJJ73898.1"/>
    <property type="molecule type" value="Genomic_DNA"/>
</dbReference>
<protein>
    <recommendedName>
        <fullName evidence="3">CHRD domain-containing protein</fullName>
    </recommendedName>
</protein>